<evidence type="ECO:0000256" key="1">
    <source>
        <dbReference type="SAM" id="Phobius"/>
    </source>
</evidence>
<accession>A0A3G5AC39</accession>
<name>A0A3G5AC39_9VIRU</name>
<evidence type="ECO:0000313" key="2">
    <source>
        <dbReference type="EMBL" id="AYV84702.1"/>
    </source>
</evidence>
<keyword evidence="1" id="KW-0812">Transmembrane</keyword>
<feature type="transmembrane region" description="Helical" evidence="1">
    <location>
        <begin position="21"/>
        <end position="42"/>
    </location>
</feature>
<protein>
    <submittedName>
        <fullName evidence="2">Uncharacterized protein</fullName>
    </submittedName>
</protein>
<gene>
    <name evidence="2" type="ORF">Hyperionvirus34_26</name>
</gene>
<keyword evidence="1" id="KW-1133">Transmembrane helix</keyword>
<organism evidence="2">
    <name type="scientific">Hyperionvirus sp</name>
    <dbReference type="NCBI Taxonomy" id="2487770"/>
    <lineage>
        <taxon>Viruses</taxon>
        <taxon>Varidnaviria</taxon>
        <taxon>Bamfordvirae</taxon>
        <taxon>Nucleocytoviricota</taxon>
        <taxon>Megaviricetes</taxon>
        <taxon>Imitervirales</taxon>
        <taxon>Mimiviridae</taxon>
        <taxon>Klosneuvirinae</taxon>
    </lineage>
</organism>
<proteinExistence type="predicted"/>
<sequence>MTAANDPILKRIRLASDKGSHLHCGAAVAGAVVAAIGAPASFTDPFDMIEQLKLSTSIFKILRPSMTSNFNFLFIIPI</sequence>
<reference evidence="2" key="1">
    <citation type="submission" date="2018-10" db="EMBL/GenBank/DDBJ databases">
        <title>Hidden diversity of soil giant viruses.</title>
        <authorList>
            <person name="Schulz F."/>
            <person name="Alteio L."/>
            <person name="Goudeau D."/>
            <person name="Ryan E.M."/>
            <person name="Malmstrom R.R."/>
            <person name="Blanchard J."/>
            <person name="Woyke T."/>
        </authorList>
    </citation>
    <scope>NUCLEOTIDE SEQUENCE</scope>
    <source>
        <strain evidence="2">HYV1</strain>
    </source>
</reference>
<dbReference type="EMBL" id="MK072416">
    <property type="protein sequence ID" value="AYV84702.1"/>
    <property type="molecule type" value="Genomic_DNA"/>
</dbReference>
<keyword evidence="1" id="KW-0472">Membrane</keyword>